<dbReference type="PANTHER" id="PTHR22996:SF0">
    <property type="entry name" value="RE60872P-RELATED"/>
    <property type="match status" value="1"/>
</dbReference>
<evidence type="ECO:0000259" key="10">
    <source>
        <dbReference type="PROSITE" id="PS50089"/>
    </source>
</evidence>
<dbReference type="GO" id="GO:0061630">
    <property type="term" value="F:ubiquitin protein ligase activity"/>
    <property type="evidence" value="ECO:0007669"/>
    <property type="project" value="UniProtKB-EC"/>
</dbReference>
<reference evidence="11 12" key="1">
    <citation type="journal article" date="2024" name="BMC Genomics">
        <title>Genome assembly of redclaw crayfish (Cherax quadricarinatus) provides insights into its immune adaptation and hypoxia tolerance.</title>
        <authorList>
            <person name="Liu Z."/>
            <person name="Zheng J."/>
            <person name="Li H."/>
            <person name="Fang K."/>
            <person name="Wang S."/>
            <person name="He J."/>
            <person name="Zhou D."/>
            <person name="Weng S."/>
            <person name="Chi M."/>
            <person name="Gu Z."/>
            <person name="He J."/>
            <person name="Li F."/>
            <person name="Wang M."/>
        </authorList>
    </citation>
    <scope>NUCLEOTIDE SEQUENCE [LARGE SCALE GENOMIC DNA]</scope>
    <source>
        <strain evidence="11">ZL_2023a</strain>
    </source>
</reference>
<feature type="compositionally biased region" description="Polar residues" evidence="9">
    <location>
        <begin position="389"/>
        <end position="409"/>
    </location>
</feature>
<feature type="compositionally biased region" description="Basic and acidic residues" evidence="9">
    <location>
        <begin position="502"/>
        <end position="521"/>
    </location>
</feature>
<feature type="compositionally biased region" description="Polar residues" evidence="9">
    <location>
        <begin position="607"/>
        <end position="618"/>
    </location>
</feature>
<dbReference type="GO" id="GO:0008270">
    <property type="term" value="F:zinc ion binding"/>
    <property type="evidence" value="ECO:0007669"/>
    <property type="project" value="UniProtKB-KW"/>
</dbReference>
<keyword evidence="3" id="KW-0808">Transferase</keyword>
<dbReference type="Proteomes" id="UP001445076">
    <property type="component" value="Unassembled WGS sequence"/>
</dbReference>
<evidence type="ECO:0000256" key="2">
    <source>
        <dbReference type="ARBA" id="ARBA00012483"/>
    </source>
</evidence>
<keyword evidence="6" id="KW-0833">Ubl conjugation pathway</keyword>
<dbReference type="EC" id="2.3.2.27" evidence="2"/>
<dbReference type="InterPro" id="IPR001841">
    <property type="entry name" value="Znf_RING"/>
</dbReference>
<feature type="compositionally biased region" description="Basic and acidic residues" evidence="9">
    <location>
        <begin position="452"/>
        <end position="466"/>
    </location>
</feature>
<keyword evidence="4" id="KW-0479">Metal-binding</keyword>
<evidence type="ECO:0000256" key="8">
    <source>
        <dbReference type="PROSITE-ProRule" id="PRU00175"/>
    </source>
</evidence>
<dbReference type="GO" id="GO:0016567">
    <property type="term" value="P:protein ubiquitination"/>
    <property type="evidence" value="ECO:0007669"/>
    <property type="project" value="UniProtKB-ARBA"/>
</dbReference>
<dbReference type="InterPro" id="IPR058981">
    <property type="entry name" value="MGRN1/RNF157-like_N"/>
</dbReference>
<dbReference type="EMBL" id="JARKIK010000086">
    <property type="protein sequence ID" value="KAK8724115.1"/>
    <property type="molecule type" value="Genomic_DNA"/>
</dbReference>
<dbReference type="SUPFAM" id="SSF57850">
    <property type="entry name" value="RING/U-box"/>
    <property type="match status" value="1"/>
</dbReference>
<dbReference type="PROSITE" id="PS50089">
    <property type="entry name" value="ZF_RING_2"/>
    <property type="match status" value="1"/>
</dbReference>
<dbReference type="AlphaFoldDB" id="A0AAW0W639"/>
<keyword evidence="5 8" id="KW-0863">Zinc-finger</keyword>
<dbReference type="Gene3D" id="3.30.40.10">
    <property type="entry name" value="Zinc/RING finger domain, C3HC4 (zinc finger)"/>
    <property type="match status" value="1"/>
</dbReference>
<protein>
    <recommendedName>
        <fullName evidence="2">RING-type E3 ubiquitin transferase</fullName>
        <ecNumber evidence="2">2.3.2.27</ecNumber>
    </recommendedName>
</protein>
<evidence type="ECO:0000313" key="12">
    <source>
        <dbReference type="Proteomes" id="UP001445076"/>
    </source>
</evidence>
<dbReference type="FunFam" id="3.30.40.10:FF:000013">
    <property type="entry name" value="E3 ubiquitin-protein ligase MGRN1 isoform 1"/>
    <property type="match status" value="1"/>
</dbReference>
<sequence>MGAIASRQNAGVEEVDIGVNHAYRYPPKNGNYFSSHFIMGGERFDTAQPEMYLFGENMDVNFLGSRPAPFPYPAPTANEPSKTLKALINIRKESLRFVRAPDESATLKEPDDTIATSRFNIEFTFDCDVRCAITIMYFCSEDVTTSGMIYTPRDASMNSETYHYKRGANQQFSQVCHVFDPSLYPEEELLYSFDREILPIVIYCVAEEGEDPRQSHVTFAVVERHSDGYALKPLKQKLFVDGLSYLLQEIYGIENKNADNCKVSTEEDTEDNGAECVICMCDLRDTLILPCRHLCLCNCCADSLRYQANNCPICRAPFRALLQIKALQKSSAACNNPQPSSEPTAPPAHEMYVQLPQNAADAPSEPHIRNETSRCFIESINVRAGTGTVEDSTTQTDRPPSSCDSNNLSNVVTEMRMSVLLAQESEEQANAKSDNVVAVAAAPVKKKTSRKQSREKQQHYGSKDSVKVVNELGAQRSIEPVDPAETRSLLDEDQSEADAGMECDRLRHQSPREPESCHEIRVPQAEAEVDDDDGDEGEQTLEKKSDDQREQSIVVLPDSTTTESDENDLPQVVSHSPVVTPRKTPWTGRNGTSSDVSVPASPGGGASNVNHQSDSVSLPGTPLSNASAVSRSSDASVSSASSTRALLSHPMDSSPASVV</sequence>
<dbReference type="Pfam" id="PF26192">
    <property type="entry name" value="RNF157-like_N"/>
    <property type="match status" value="1"/>
</dbReference>
<feature type="domain" description="RING-type" evidence="10">
    <location>
        <begin position="276"/>
        <end position="315"/>
    </location>
</feature>
<dbReference type="PANTHER" id="PTHR22996">
    <property type="entry name" value="MAHOGUNIN"/>
    <property type="match status" value="1"/>
</dbReference>
<evidence type="ECO:0000313" key="11">
    <source>
        <dbReference type="EMBL" id="KAK8724115.1"/>
    </source>
</evidence>
<evidence type="ECO:0000256" key="6">
    <source>
        <dbReference type="ARBA" id="ARBA00022786"/>
    </source>
</evidence>
<evidence type="ECO:0000256" key="1">
    <source>
        <dbReference type="ARBA" id="ARBA00000900"/>
    </source>
</evidence>
<evidence type="ECO:0000256" key="5">
    <source>
        <dbReference type="ARBA" id="ARBA00022771"/>
    </source>
</evidence>
<keyword evidence="7" id="KW-0862">Zinc</keyword>
<feature type="compositionally biased region" description="Acidic residues" evidence="9">
    <location>
        <begin position="527"/>
        <end position="539"/>
    </location>
</feature>
<feature type="region of interest" description="Disordered" evidence="9">
    <location>
        <begin position="386"/>
        <end position="409"/>
    </location>
</feature>
<comment type="caution">
    <text evidence="11">The sequence shown here is derived from an EMBL/GenBank/DDBJ whole genome shotgun (WGS) entry which is preliminary data.</text>
</comment>
<feature type="compositionally biased region" description="Acidic residues" evidence="9">
    <location>
        <begin position="491"/>
        <end position="501"/>
    </location>
</feature>
<dbReference type="GO" id="GO:0005737">
    <property type="term" value="C:cytoplasm"/>
    <property type="evidence" value="ECO:0007669"/>
    <property type="project" value="TreeGrafter"/>
</dbReference>
<dbReference type="Pfam" id="PF13920">
    <property type="entry name" value="zf-C3HC4_3"/>
    <property type="match status" value="1"/>
</dbReference>
<feature type="region of interest" description="Disordered" evidence="9">
    <location>
        <begin position="441"/>
        <end position="659"/>
    </location>
</feature>
<feature type="compositionally biased region" description="Polar residues" evidence="9">
    <location>
        <begin position="587"/>
        <end position="596"/>
    </location>
</feature>
<evidence type="ECO:0000256" key="4">
    <source>
        <dbReference type="ARBA" id="ARBA00022723"/>
    </source>
</evidence>
<accession>A0AAW0W639</accession>
<keyword evidence="12" id="KW-1185">Reference proteome</keyword>
<organism evidence="11 12">
    <name type="scientific">Cherax quadricarinatus</name>
    <name type="common">Australian red claw crayfish</name>
    <dbReference type="NCBI Taxonomy" id="27406"/>
    <lineage>
        <taxon>Eukaryota</taxon>
        <taxon>Metazoa</taxon>
        <taxon>Ecdysozoa</taxon>
        <taxon>Arthropoda</taxon>
        <taxon>Crustacea</taxon>
        <taxon>Multicrustacea</taxon>
        <taxon>Malacostraca</taxon>
        <taxon>Eumalacostraca</taxon>
        <taxon>Eucarida</taxon>
        <taxon>Decapoda</taxon>
        <taxon>Pleocyemata</taxon>
        <taxon>Astacidea</taxon>
        <taxon>Parastacoidea</taxon>
        <taxon>Parastacidae</taxon>
        <taxon>Cherax</taxon>
    </lineage>
</organism>
<feature type="compositionally biased region" description="Basic and acidic residues" evidence="9">
    <location>
        <begin position="540"/>
        <end position="550"/>
    </location>
</feature>
<evidence type="ECO:0000256" key="7">
    <source>
        <dbReference type="ARBA" id="ARBA00022833"/>
    </source>
</evidence>
<dbReference type="InterPro" id="IPR045194">
    <property type="entry name" value="MGRN1/RNF157-like"/>
</dbReference>
<dbReference type="InterPro" id="IPR013083">
    <property type="entry name" value="Znf_RING/FYVE/PHD"/>
</dbReference>
<comment type="catalytic activity">
    <reaction evidence="1">
        <text>S-ubiquitinyl-[E2 ubiquitin-conjugating enzyme]-L-cysteine + [acceptor protein]-L-lysine = [E2 ubiquitin-conjugating enzyme]-L-cysteine + N(6)-ubiquitinyl-[acceptor protein]-L-lysine.</text>
        <dbReference type="EC" id="2.3.2.27"/>
    </reaction>
</comment>
<name>A0AAW0W639_CHEQU</name>
<gene>
    <name evidence="11" type="ORF">OTU49_011207</name>
</gene>
<evidence type="ECO:0000256" key="3">
    <source>
        <dbReference type="ARBA" id="ARBA00022679"/>
    </source>
</evidence>
<feature type="compositionally biased region" description="Low complexity" evidence="9">
    <location>
        <begin position="624"/>
        <end position="648"/>
    </location>
</feature>
<proteinExistence type="predicted"/>
<evidence type="ECO:0000256" key="9">
    <source>
        <dbReference type="SAM" id="MobiDB-lite"/>
    </source>
</evidence>